<protein>
    <submittedName>
        <fullName evidence="1">Uncharacterized protein</fullName>
    </submittedName>
</protein>
<dbReference type="EMBL" id="QCYK01000001">
    <property type="protein sequence ID" value="PUZ29536.1"/>
    <property type="molecule type" value="Genomic_DNA"/>
</dbReference>
<dbReference type="AlphaFoldDB" id="A0A2T7BPD8"/>
<accession>A0A2T7BPD8</accession>
<comment type="caution">
    <text evidence="1">The sequence shown here is derived from an EMBL/GenBank/DDBJ whole genome shotgun (WGS) entry which is preliminary data.</text>
</comment>
<dbReference type="Proteomes" id="UP000244450">
    <property type="component" value="Unassembled WGS sequence"/>
</dbReference>
<organism evidence="1 2">
    <name type="scientific">Chitinophaga parva</name>
    <dbReference type="NCBI Taxonomy" id="2169414"/>
    <lineage>
        <taxon>Bacteria</taxon>
        <taxon>Pseudomonadati</taxon>
        <taxon>Bacteroidota</taxon>
        <taxon>Chitinophagia</taxon>
        <taxon>Chitinophagales</taxon>
        <taxon>Chitinophagaceae</taxon>
        <taxon>Chitinophaga</taxon>
    </lineage>
</organism>
<name>A0A2T7BPD8_9BACT</name>
<dbReference type="RefSeq" id="WP_133177615.1">
    <property type="nucleotide sequence ID" value="NZ_QCYK01000001.1"/>
</dbReference>
<evidence type="ECO:0000313" key="1">
    <source>
        <dbReference type="EMBL" id="PUZ29536.1"/>
    </source>
</evidence>
<dbReference type="OrthoDB" id="653743at2"/>
<sequence>MKQILVAILALGVCLSACHSKQNKALNGDPQTFDEFKSLFTPTSLPFKLPADTLALKIADSLALKPAVVKQFLSDSIALHAFAPGVKRRYYPLYAFNSGNKDNLVQCLVLKVTGGNTSRAYLCLADKKGKFLNSAPVGRVTTGEQQTQYFSIDSRGTLRVVTEDLVNSQTTTKEEVYGIGSNGQLNLVMTNSSGPVAPEKAFNPIDTLPRRNKLSGDYTAGNTGIISIRDGHDPKTFLFFISFSKDKGNCTGELNGTGTFTGTNKGEYRDKSSSCGIVFHFSAGSLSIKEEGGCGAYRGVKCFFDGVYVKKAEPKKKK</sequence>
<keyword evidence="2" id="KW-1185">Reference proteome</keyword>
<gene>
    <name evidence="1" type="ORF">DCC81_08825</name>
</gene>
<evidence type="ECO:0000313" key="2">
    <source>
        <dbReference type="Proteomes" id="UP000244450"/>
    </source>
</evidence>
<reference evidence="1 2" key="1">
    <citation type="submission" date="2018-04" db="EMBL/GenBank/DDBJ databases">
        <title>Chitinophaga fuyangensis sp. nov., isolated from soil in a chemical factory.</title>
        <authorList>
            <person name="Chen K."/>
        </authorList>
    </citation>
    <scope>NUCLEOTIDE SEQUENCE [LARGE SCALE GENOMIC DNA]</scope>
    <source>
        <strain evidence="1 2">LY-1</strain>
    </source>
</reference>
<proteinExistence type="predicted"/>